<dbReference type="Proteomes" id="UP000030669">
    <property type="component" value="Unassembled WGS sequence"/>
</dbReference>
<sequence>MAGKGKKRAAKAPTKPSASGPSPFKEPGALLSKQKQQATRPETPLAASSSSGPTPQPSPHKNKKRTTDPTPHVPQPAPLAPSKAKASLDQEFASAEEVAEQQKAFDRVHMKPVAPTTIYHQNKVQSAWILYFTKFLGSEDAAIETIQPGAPWPELKSVKHFVHFVATLDWMISWAVVEWAFKDKVLHTGALPKRIVREEDVEEGLAATLQSIVTFSSNLMGVLFTFGRRVGDVVLATHYKPDSGLYLKWGLGKSDPQHIEWIASGYTPKVGTQGKIVYEEPAGLPHAPGPSAPHPGSRHLPRSLYRGVFEDDVLGMHQGRIKPKFPHVIKVKPEMADEPIFINGLTGDTCWGLWGVMASAMPKHHFTYLMGHTLNSLHGKTTYQAPDRPVDLTALRYGEAEQCTDISDWHSSVAFGRERERGMNDLTVEDLQADSQLMALISELARKEDKVKEKYSNVSTELPDDSVRRLPEIEQPGTDNEMPDDSLDAASMDTDKKILSDLVSSGSDHPLVPLLLDKKRGPRLAILEHFIGLLKVDDDIKEGLCPWCREPSKAEHLAAHLWICEAKHHPGMWRCSVCLTFLADEDADVSFSGSDDDCHGPGSSKKKTARKKKKPTPGTKKGKSTQIAPGSAEYEDVYNSAIAAHAALCFVRLLKAHKIDVPPDYSEISDMVEQGQMGNEPGEGDEKQGDTLDLSDPSTWGERGGHLSLSTQLPWVERLHSFESYGKMYEHSISHWSKLGKGITSGEEDDQVYSAVKKKCRQAILLALEKDKSQDGARAQASNHEEEVVEHGEEEGAGEDKEEAAEQANFGALIGVTFDGEVISWLEKEELTPPVIASFNFTTFCDLIPSEFKSLFTIGTTQKFLLYCAQWSSPTM</sequence>
<feature type="compositionally biased region" description="Low complexity" evidence="1">
    <location>
        <begin position="11"/>
        <end position="23"/>
    </location>
</feature>
<feature type="region of interest" description="Disordered" evidence="1">
    <location>
        <begin position="1"/>
        <end position="95"/>
    </location>
</feature>
<dbReference type="eggNOG" id="ENOG502SYUW">
    <property type="taxonomic scope" value="Eukaryota"/>
</dbReference>
<feature type="compositionally biased region" description="Acidic residues" evidence="1">
    <location>
        <begin position="792"/>
        <end position="803"/>
    </location>
</feature>
<dbReference type="AlphaFoldDB" id="S7QEI6"/>
<feature type="compositionally biased region" description="Basic residues" evidence="1">
    <location>
        <begin position="604"/>
        <end position="623"/>
    </location>
</feature>
<feature type="region of interest" description="Disordered" evidence="1">
    <location>
        <begin position="591"/>
        <end position="629"/>
    </location>
</feature>
<dbReference type="KEGG" id="gtr:GLOTRDRAFT_91447"/>
<dbReference type="GeneID" id="19309322"/>
<evidence type="ECO:0000256" key="1">
    <source>
        <dbReference type="SAM" id="MobiDB-lite"/>
    </source>
</evidence>
<feature type="region of interest" description="Disordered" evidence="1">
    <location>
        <begin position="455"/>
        <end position="485"/>
    </location>
</feature>
<organism evidence="2 3">
    <name type="scientific">Gloeophyllum trabeum (strain ATCC 11539 / FP-39264 / Madison 617)</name>
    <name type="common">Brown rot fungus</name>
    <dbReference type="NCBI Taxonomy" id="670483"/>
    <lineage>
        <taxon>Eukaryota</taxon>
        <taxon>Fungi</taxon>
        <taxon>Dikarya</taxon>
        <taxon>Basidiomycota</taxon>
        <taxon>Agaricomycotina</taxon>
        <taxon>Agaricomycetes</taxon>
        <taxon>Gloeophyllales</taxon>
        <taxon>Gloeophyllaceae</taxon>
        <taxon>Gloeophyllum</taxon>
    </lineage>
</organism>
<feature type="region of interest" description="Disordered" evidence="1">
    <location>
        <begin position="775"/>
        <end position="803"/>
    </location>
</feature>
<accession>S7QEI6</accession>
<proteinExistence type="predicted"/>
<dbReference type="EMBL" id="KB469298">
    <property type="protein sequence ID" value="EPQ57847.1"/>
    <property type="molecule type" value="Genomic_DNA"/>
</dbReference>
<name>S7QEI6_GLOTA</name>
<dbReference type="HOGENOM" id="CLU_328196_0_0_1"/>
<dbReference type="RefSeq" id="XP_007863193.1">
    <property type="nucleotide sequence ID" value="XM_007865002.1"/>
</dbReference>
<evidence type="ECO:0000313" key="2">
    <source>
        <dbReference type="EMBL" id="EPQ57847.1"/>
    </source>
</evidence>
<gene>
    <name evidence="2" type="ORF">GLOTRDRAFT_91447</name>
</gene>
<reference evidence="2 3" key="1">
    <citation type="journal article" date="2012" name="Science">
        <title>The Paleozoic origin of enzymatic lignin decomposition reconstructed from 31 fungal genomes.</title>
        <authorList>
            <person name="Floudas D."/>
            <person name="Binder M."/>
            <person name="Riley R."/>
            <person name="Barry K."/>
            <person name="Blanchette R.A."/>
            <person name="Henrissat B."/>
            <person name="Martinez A.T."/>
            <person name="Otillar R."/>
            <person name="Spatafora J.W."/>
            <person name="Yadav J.S."/>
            <person name="Aerts A."/>
            <person name="Benoit I."/>
            <person name="Boyd A."/>
            <person name="Carlson A."/>
            <person name="Copeland A."/>
            <person name="Coutinho P.M."/>
            <person name="de Vries R.P."/>
            <person name="Ferreira P."/>
            <person name="Findley K."/>
            <person name="Foster B."/>
            <person name="Gaskell J."/>
            <person name="Glotzer D."/>
            <person name="Gorecki P."/>
            <person name="Heitman J."/>
            <person name="Hesse C."/>
            <person name="Hori C."/>
            <person name="Igarashi K."/>
            <person name="Jurgens J.A."/>
            <person name="Kallen N."/>
            <person name="Kersten P."/>
            <person name="Kohler A."/>
            <person name="Kuees U."/>
            <person name="Kumar T.K.A."/>
            <person name="Kuo A."/>
            <person name="LaButti K."/>
            <person name="Larrondo L.F."/>
            <person name="Lindquist E."/>
            <person name="Ling A."/>
            <person name="Lombard V."/>
            <person name="Lucas S."/>
            <person name="Lundell T."/>
            <person name="Martin R."/>
            <person name="McLaughlin D.J."/>
            <person name="Morgenstern I."/>
            <person name="Morin E."/>
            <person name="Murat C."/>
            <person name="Nagy L.G."/>
            <person name="Nolan M."/>
            <person name="Ohm R.A."/>
            <person name="Patyshakuliyeva A."/>
            <person name="Rokas A."/>
            <person name="Ruiz-Duenas F.J."/>
            <person name="Sabat G."/>
            <person name="Salamov A."/>
            <person name="Samejima M."/>
            <person name="Schmutz J."/>
            <person name="Slot J.C."/>
            <person name="St John F."/>
            <person name="Stenlid J."/>
            <person name="Sun H."/>
            <person name="Sun S."/>
            <person name="Syed K."/>
            <person name="Tsang A."/>
            <person name="Wiebenga A."/>
            <person name="Young D."/>
            <person name="Pisabarro A."/>
            <person name="Eastwood D.C."/>
            <person name="Martin F."/>
            <person name="Cullen D."/>
            <person name="Grigoriev I.V."/>
            <person name="Hibbett D.S."/>
        </authorList>
    </citation>
    <scope>NUCLEOTIDE SEQUENCE [LARGE SCALE GENOMIC DNA]</scope>
    <source>
        <strain evidence="2 3">ATCC 11539</strain>
    </source>
</reference>
<feature type="compositionally biased region" description="Basic residues" evidence="1">
    <location>
        <begin position="1"/>
        <end position="10"/>
    </location>
</feature>
<dbReference type="OrthoDB" id="3271023at2759"/>
<evidence type="ECO:0000313" key="3">
    <source>
        <dbReference type="Proteomes" id="UP000030669"/>
    </source>
</evidence>
<keyword evidence="3" id="KW-1185">Reference proteome</keyword>
<protein>
    <submittedName>
        <fullName evidence="2">Uncharacterized protein</fullName>
    </submittedName>
</protein>